<keyword evidence="8" id="KW-0902">Two-component regulatory system</keyword>
<keyword evidence="7" id="KW-0067">ATP-binding</keyword>
<comment type="caution">
    <text evidence="10">The sequence shown here is derived from an EMBL/GenBank/DDBJ whole genome shotgun (WGS) entry which is preliminary data.</text>
</comment>
<name>A0ABS2GEV1_9FIRM</name>
<dbReference type="InterPro" id="IPR036890">
    <property type="entry name" value="HATPase_C_sf"/>
</dbReference>
<dbReference type="Gene3D" id="3.30.450.20">
    <property type="entry name" value="PAS domain"/>
    <property type="match status" value="1"/>
</dbReference>
<keyword evidence="5" id="KW-0547">Nucleotide-binding</keyword>
<dbReference type="InterPro" id="IPR005467">
    <property type="entry name" value="His_kinase_dom"/>
</dbReference>
<evidence type="ECO:0000256" key="4">
    <source>
        <dbReference type="ARBA" id="ARBA00022679"/>
    </source>
</evidence>
<comment type="catalytic activity">
    <reaction evidence="1">
        <text>ATP + protein L-histidine = ADP + protein N-phospho-L-histidine.</text>
        <dbReference type="EC" id="2.7.13.3"/>
    </reaction>
</comment>
<dbReference type="Pfam" id="PF07568">
    <property type="entry name" value="HisKA_2"/>
    <property type="match status" value="1"/>
</dbReference>
<evidence type="ECO:0000259" key="9">
    <source>
        <dbReference type="PROSITE" id="PS50109"/>
    </source>
</evidence>
<dbReference type="RefSeq" id="WP_205087143.1">
    <property type="nucleotide sequence ID" value="NZ_JACJLA010000001.1"/>
</dbReference>
<evidence type="ECO:0000256" key="8">
    <source>
        <dbReference type="ARBA" id="ARBA00023012"/>
    </source>
</evidence>
<keyword evidence="4" id="KW-0808">Transferase</keyword>
<proteinExistence type="predicted"/>
<keyword evidence="6 10" id="KW-0418">Kinase</keyword>
<dbReference type="InterPro" id="IPR011495">
    <property type="entry name" value="Sig_transdc_His_kin_sub2_dim/P"/>
</dbReference>
<keyword evidence="3" id="KW-0597">Phosphoprotein</keyword>
<evidence type="ECO:0000313" key="11">
    <source>
        <dbReference type="Proteomes" id="UP000707138"/>
    </source>
</evidence>
<dbReference type="GO" id="GO:0016301">
    <property type="term" value="F:kinase activity"/>
    <property type="evidence" value="ECO:0007669"/>
    <property type="project" value="UniProtKB-KW"/>
</dbReference>
<sequence length="478" mass="53778">MEQYKEYCRLHTDKTEAQISLLALTAGYLTFAASLTHQEAYVLTNADDDRLILYGQGRLLGDGDVSKGFSILSKDENDRLYEMADTSSPVRNLVSDKKSSLYDLEGYPIIDNGGKSIGSIIFLQRHESDVTSEEIERRHLLNESAYMAIMVPLLEQPDLYTPVSYQDGIIIFSGEGTIIYANDAAAQMVDVLGFDKRLVGTSVFGGALKLSLVKRSILAHRGVRFEETYGDITIEQTLIPITGRGRHQRHILVLKDTTVLRRTEQALLVKNSVIKEIHHRVKNNLQIIAGLLRMDARRSESDEVKRSLQEAVSRIESMALVHEVVSRYEEDYIELRTICEELGRLLIQSMVPRDINVHCDYRGQRILLDSRRAGYVSLLINELIANSLEHGFIEPFVQGKTIQEHSYVHIQGSEEDGRVRLRVTDNGIGFPANFDGKRSRRLGLRIIHSLVENELHGEITFESGTSGGASVCITFTNL</sequence>
<feature type="domain" description="Histidine kinase" evidence="9">
    <location>
        <begin position="276"/>
        <end position="478"/>
    </location>
</feature>
<dbReference type="Proteomes" id="UP000707138">
    <property type="component" value="Unassembled WGS sequence"/>
</dbReference>
<evidence type="ECO:0000256" key="3">
    <source>
        <dbReference type="ARBA" id="ARBA00022553"/>
    </source>
</evidence>
<organism evidence="10 11">
    <name type="scientific">Veillonella magna</name>
    <dbReference type="NCBI Taxonomy" id="464322"/>
    <lineage>
        <taxon>Bacteria</taxon>
        <taxon>Bacillati</taxon>
        <taxon>Bacillota</taxon>
        <taxon>Negativicutes</taxon>
        <taxon>Veillonellales</taxon>
        <taxon>Veillonellaceae</taxon>
        <taxon>Veillonella</taxon>
    </lineage>
</organism>
<dbReference type="PANTHER" id="PTHR41523">
    <property type="entry name" value="TWO-COMPONENT SYSTEM SENSOR PROTEIN"/>
    <property type="match status" value="1"/>
</dbReference>
<accession>A0ABS2GEV1</accession>
<evidence type="ECO:0000313" key="10">
    <source>
        <dbReference type="EMBL" id="MBM6911818.1"/>
    </source>
</evidence>
<dbReference type="SUPFAM" id="SSF55874">
    <property type="entry name" value="ATPase domain of HSP90 chaperone/DNA topoisomerase II/histidine kinase"/>
    <property type="match status" value="1"/>
</dbReference>
<evidence type="ECO:0000256" key="1">
    <source>
        <dbReference type="ARBA" id="ARBA00000085"/>
    </source>
</evidence>
<gene>
    <name evidence="10" type="ORF">H6A01_00570</name>
</gene>
<keyword evidence="11" id="KW-1185">Reference proteome</keyword>
<dbReference type="EC" id="2.7.13.3" evidence="2"/>
<dbReference type="PROSITE" id="PS50109">
    <property type="entry name" value="HIS_KIN"/>
    <property type="match status" value="1"/>
</dbReference>
<dbReference type="PANTHER" id="PTHR41523:SF8">
    <property type="entry name" value="ETHYLENE RESPONSE SENSOR PROTEIN"/>
    <property type="match status" value="1"/>
</dbReference>
<evidence type="ECO:0000256" key="5">
    <source>
        <dbReference type="ARBA" id="ARBA00022741"/>
    </source>
</evidence>
<dbReference type="Gene3D" id="3.30.565.10">
    <property type="entry name" value="Histidine kinase-like ATPase, C-terminal domain"/>
    <property type="match status" value="1"/>
</dbReference>
<protein>
    <recommendedName>
        <fullName evidence="2">histidine kinase</fullName>
        <ecNumber evidence="2">2.7.13.3</ecNumber>
    </recommendedName>
</protein>
<dbReference type="InterPro" id="IPR003594">
    <property type="entry name" value="HATPase_dom"/>
</dbReference>
<evidence type="ECO:0000256" key="7">
    <source>
        <dbReference type="ARBA" id="ARBA00022840"/>
    </source>
</evidence>
<evidence type="ECO:0000256" key="2">
    <source>
        <dbReference type="ARBA" id="ARBA00012438"/>
    </source>
</evidence>
<reference evidence="10 11" key="1">
    <citation type="journal article" date="2021" name="Sci. Rep.">
        <title>The distribution of antibiotic resistance genes in chicken gut microbiota commensals.</title>
        <authorList>
            <person name="Juricova H."/>
            <person name="Matiasovicova J."/>
            <person name="Kubasova T."/>
            <person name="Cejkova D."/>
            <person name="Rychlik I."/>
        </authorList>
    </citation>
    <scope>NUCLEOTIDE SEQUENCE [LARGE SCALE GENOMIC DNA]</scope>
    <source>
        <strain evidence="10 11">An537</strain>
    </source>
</reference>
<dbReference type="Pfam" id="PF02518">
    <property type="entry name" value="HATPase_c"/>
    <property type="match status" value="1"/>
</dbReference>
<dbReference type="EMBL" id="JACJLA010000001">
    <property type="protein sequence ID" value="MBM6911818.1"/>
    <property type="molecule type" value="Genomic_DNA"/>
</dbReference>
<evidence type="ECO:0000256" key="6">
    <source>
        <dbReference type="ARBA" id="ARBA00022777"/>
    </source>
</evidence>